<dbReference type="EMBL" id="WNKY01000018">
    <property type="protein sequence ID" value="MTV39319.1"/>
    <property type="molecule type" value="Genomic_DNA"/>
</dbReference>
<sequence>MLRYCLVNSGFTASPHLPAGVEQWPAACGGELVEPDALGTAAACARYDIIHMVYSAATLPLIAQVHRLLGPRRAARLVLSFPAIHAGRPPTDQHHALVEACARADLLFGPDYATARHYEDLIGQPVHVLAHPADLGRSAVPLRADEKIAFVMSPERYAEARRAFPQLPAPGGRARFRGRAVELISDQLGSDAGLLQRLSQFAFICLDAELEGQDAALIHLASLGCALIGGGRAEVTRRCFALSAHLAFQDTLKTLDWLLHDPDAKAYMLEYAADKLEYYNHGNSSQRLCRLLGATGRDALAPASSAAGRVVYLDAIAHASGPASVAYDINEFVVVCLVKNGAEYLPSFLRHYRRIGARHFYFIDNGSTDRTGTLLSQQPDVTVYRTALVFKKFESEMRRVIIERHCQSRWCLSVDIDELFEFPGHGSVTAADFLGYLNANRYTAVVAYMLDMFAVRGQDDSVYLEDTYTNFSLDDVTREDYFSGFEAFCSNNVLPCAEIGNYYGGVRQSHVKSGESRFLLTKHALLFIDHHLEAVTMPHFCNNARIADVTCLLKHYKLTASLKTRIEDGIKAGTFPFILKDQVAAYLSLLGAGADYTQGRGSTVYTGVDYLLDRGFLHASAAYRQHLARAARSSAVADQSGSTP</sequence>
<evidence type="ECO:0000313" key="2">
    <source>
        <dbReference type="Proteomes" id="UP000475582"/>
    </source>
</evidence>
<organism evidence="1 2">
    <name type="scientific">Duganella radicis</name>
    <dbReference type="NCBI Taxonomy" id="551988"/>
    <lineage>
        <taxon>Bacteria</taxon>
        <taxon>Pseudomonadati</taxon>
        <taxon>Pseudomonadota</taxon>
        <taxon>Betaproteobacteria</taxon>
        <taxon>Burkholderiales</taxon>
        <taxon>Oxalobacteraceae</taxon>
        <taxon>Telluria group</taxon>
        <taxon>Duganella</taxon>
    </lineage>
</organism>
<proteinExistence type="predicted"/>
<dbReference type="RefSeq" id="WP_155464984.1">
    <property type="nucleotide sequence ID" value="NZ_WNKY01000018.1"/>
</dbReference>
<reference evidence="1 2" key="1">
    <citation type="submission" date="2019-11" db="EMBL/GenBank/DDBJ databases">
        <title>Type strains purchased from KCTC, JCM and DSMZ.</title>
        <authorList>
            <person name="Lu H."/>
        </authorList>
    </citation>
    <scope>NUCLEOTIDE SEQUENCE [LARGE SCALE GENOMIC DNA]</scope>
    <source>
        <strain evidence="1 2">KCTC 22382</strain>
    </source>
</reference>
<dbReference type="Pfam" id="PF13704">
    <property type="entry name" value="Glyco_tranf_2_4"/>
    <property type="match status" value="1"/>
</dbReference>
<protein>
    <recommendedName>
        <fullName evidence="3">Glycosyltransferase family 2 protein</fullName>
    </recommendedName>
</protein>
<name>A0A6L6PKW3_9BURK</name>
<dbReference type="AlphaFoldDB" id="A0A6L6PKW3"/>
<accession>A0A6L6PKW3</accession>
<evidence type="ECO:0008006" key="3">
    <source>
        <dbReference type="Google" id="ProtNLM"/>
    </source>
</evidence>
<evidence type="ECO:0000313" key="1">
    <source>
        <dbReference type="EMBL" id="MTV39319.1"/>
    </source>
</evidence>
<comment type="caution">
    <text evidence="1">The sequence shown here is derived from an EMBL/GenBank/DDBJ whole genome shotgun (WGS) entry which is preliminary data.</text>
</comment>
<dbReference type="Proteomes" id="UP000475582">
    <property type="component" value="Unassembled WGS sequence"/>
</dbReference>
<gene>
    <name evidence="1" type="ORF">GM676_17245</name>
</gene>
<dbReference type="OrthoDB" id="7981249at2"/>
<keyword evidence="2" id="KW-1185">Reference proteome</keyword>